<dbReference type="SUPFAM" id="SSF51445">
    <property type="entry name" value="(Trans)glycosidases"/>
    <property type="match status" value="1"/>
</dbReference>
<sequence>MCCLLTCNAASAEVQAPQYRQFWLWAGVKPQPVLQQAEQLYVLQGQINGDRQGRVSFTRQGPAVMSAQAQVWLAYRVQTLVWDEAVLRSIRNQLQSWQRAGRVPLGIQLDFDASSYQLGRYADFLRQLREQLPAQYRLSITGLLDWTRTGDVATLNSLTGTVDELVVQTYQGRHSVAGYERYLASLSQLRIPFKVGLVQGGEWDVDWQRRLQQSPYYRGEVVFLLNP</sequence>
<evidence type="ECO:0000313" key="2">
    <source>
        <dbReference type="Proteomes" id="UP000238196"/>
    </source>
</evidence>
<reference evidence="1 2" key="1">
    <citation type="submission" date="2018-02" db="EMBL/GenBank/DDBJ databases">
        <title>novel marine gammaproteobacteria from coastal saline agro ecosystem.</title>
        <authorList>
            <person name="Krishnan R."/>
            <person name="Ramesh Kumar N."/>
        </authorList>
    </citation>
    <scope>NUCLEOTIDE SEQUENCE [LARGE SCALE GENOMIC DNA]</scope>
    <source>
        <strain evidence="1 2">228</strain>
    </source>
</reference>
<proteinExistence type="predicted"/>
<gene>
    <name evidence="1" type="ORF">C4K68_03130</name>
</gene>
<dbReference type="AlphaFoldDB" id="A0A2S5KVG2"/>
<dbReference type="InterPro" id="IPR021488">
    <property type="entry name" value="DUF3142"/>
</dbReference>
<dbReference type="EMBL" id="PRLP01000009">
    <property type="protein sequence ID" value="PPC78847.1"/>
    <property type="molecule type" value="Genomic_DNA"/>
</dbReference>
<name>A0A2S5KVG2_9PROT</name>
<organism evidence="1 2">
    <name type="scientific">Proteobacteria bacterium 228</name>
    <dbReference type="NCBI Taxonomy" id="2083153"/>
    <lineage>
        <taxon>Bacteria</taxon>
        <taxon>Pseudomonadati</taxon>
        <taxon>Pseudomonadota</taxon>
    </lineage>
</organism>
<dbReference type="Proteomes" id="UP000238196">
    <property type="component" value="Unassembled WGS sequence"/>
</dbReference>
<accession>A0A2S5KVG2</accession>
<dbReference type="OrthoDB" id="6987031at2"/>
<dbReference type="Pfam" id="PF11340">
    <property type="entry name" value="DUF3142"/>
    <property type="match status" value="1"/>
</dbReference>
<comment type="caution">
    <text evidence="1">The sequence shown here is derived from an EMBL/GenBank/DDBJ whole genome shotgun (WGS) entry which is preliminary data.</text>
</comment>
<dbReference type="InterPro" id="IPR017853">
    <property type="entry name" value="GH"/>
</dbReference>
<protein>
    <submittedName>
        <fullName evidence="1">DUF3142 domain-containing protein</fullName>
    </submittedName>
</protein>
<evidence type="ECO:0000313" key="1">
    <source>
        <dbReference type="EMBL" id="PPC78847.1"/>
    </source>
</evidence>